<comment type="caution">
    <text evidence="1">The sequence shown here is derived from an EMBL/GenBank/DDBJ whole genome shotgun (WGS) entry which is preliminary data.</text>
</comment>
<gene>
    <name evidence="1" type="ORF">AFUS01_LOCUS25573</name>
</gene>
<keyword evidence="2" id="KW-1185">Reference proteome</keyword>
<reference evidence="1" key="1">
    <citation type="submission" date="2021-06" db="EMBL/GenBank/DDBJ databases">
        <authorList>
            <person name="Hodson N. C."/>
            <person name="Mongue J. A."/>
            <person name="Jaron S. K."/>
        </authorList>
    </citation>
    <scope>NUCLEOTIDE SEQUENCE</scope>
</reference>
<proteinExistence type="predicted"/>
<evidence type="ECO:0000313" key="1">
    <source>
        <dbReference type="EMBL" id="CAG7787044.1"/>
    </source>
</evidence>
<feature type="non-terminal residue" evidence="1">
    <location>
        <position position="1"/>
    </location>
</feature>
<name>A0A8J2KKU2_9HEXA</name>
<organism evidence="1 2">
    <name type="scientific">Allacma fusca</name>
    <dbReference type="NCBI Taxonomy" id="39272"/>
    <lineage>
        <taxon>Eukaryota</taxon>
        <taxon>Metazoa</taxon>
        <taxon>Ecdysozoa</taxon>
        <taxon>Arthropoda</taxon>
        <taxon>Hexapoda</taxon>
        <taxon>Collembola</taxon>
        <taxon>Symphypleona</taxon>
        <taxon>Sminthuridae</taxon>
        <taxon>Allacma</taxon>
    </lineage>
</organism>
<dbReference type="AlphaFoldDB" id="A0A8J2KKU2"/>
<sequence>TFQPSNLKTAINVETFCTPQPTVPPNQANLDVFVEQFELQSETGNDFDQGPTQQTEIFLEELKRFSAKRSKITFANSSKCTETASSTRVITLDFYRPFVLVNANSVEPTQTEESFFKNLQDDQGLMNL</sequence>
<dbReference type="EMBL" id="CAJVCH010330643">
    <property type="protein sequence ID" value="CAG7787044.1"/>
    <property type="molecule type" value="Genomic_DNA"/>
</dbReference>
<dbReference type="Proteomes" id="UP000708208">
    <property type="component" value="Unassembled WGS sequence"/>
</dbReference>
<evidence type="ECO:0000313" key="2">
    <source>
        <dbReference type="Proteomes" id="UP000708208"/>
    </source>
</evidence>
<accession>A0A8J2KKU2</accession>
<protein>
    <submittedName>
        <fullName evidence="1">Uncharacterized protein</fullName>
    </submittedName>
</protein>